<evidence type="ECO:0000313" key="10">
    <source>
        <dbReference type="Proteomes" id="UP000305881"/>
    </source>
</evidence>
<accession>A0A4P9UNP2</accession>
<dbReference type="GO" id="GO:0005886">
    <property type="term" value="C:plasma membrane"/>
    <property type="evidence" value="ECO:0007669"/>
    <property type="project" value="UniProtKB-SubCell"/>
</dbReference>
<feature type="transmembrane region" description="Helical" evidence="7">
    <location>
        <begin position="12"/>
        <end position="32"/>
    </location>
</feature>
<evidence type="ECO:0000313" key="9">
    <source>
        <dbReference type="EMBL" id="QCW82857.1"/>
    </source>
</evidence>
<keyword evidence="10" id="KW-1185">Reference proteome</keyword>
<evidence type="ECO:0000256" key="5">
    <source>
        <dbReference type="ARBA" id="ARBA00023136"/>
    </source>
</evidence>
<dbReference type="AlphaFoldDB" id="A0A4P9UNP2"/>
<dbReference type="RefSeq" id="WP_017839301.1">
    <property type="nucleotide sequence ID" value="NZ_CP035467.1"/>
</dbReference>
<evidence type="ECO:0000256" key="1">
    <source>
        <dbReference type="ARBA" id="ARBA00004651"/>
    </source>
</evidence>
<dbReference type="STRING" id="675511.GCA_000341735_00671"/>
<keyword evidence="3 7" id="KW-0812">Transmembrane</keyword>
<evidence type="ECO:0000256" key="7">
    <source>
        <dbReference type="SAM" id="Phobius"/>
    </source>
</evidence>
<feature type="transmembrane region" description="Helical" evidence="7">
    <location>
        <begin position="166"/>
        <end position="191"/>
    </location>
</feature>
<keyword evidence="2" id="KW-1003">Cell membrane</keyword>
<name>A0A4P9UNP2_METBY</name>
<comment type="similarity">
    <text evidence="6">Belongs to the exbB/tolQ family.</text>
</comment>
<dbReference type="Proteomes" id="UP000305881">
    <property type="component" value="Chromosome"/>
</dbReference>
<keyword evidence="6" id="KW-0813">Transport</keyword>
<gene>
    <name evidence="9" type="ORF">EQU24_11840</name>
</gene>
<proteinExistence type="inferred from homology"/>
<comment type="subcellular location">
    <subcellularLocation>
        <location evidence="1">Cell membrane</location>
        <topology evidence="1">Multi-pass membrane protein</topology>
    </subcellularLocation>
    <subcellularLocation>
        <location evidence="6">Membrane</location>
        <topology evidence="6">Multi-pass membrane protein</topology>
    </subcellularLocation>
</comment>
<dbReference type="InterPro" id="IPR002898">
    <property type="entry name" value="MotA_ExbB_proton_chnl"/>
</dbReference>
<dbReference type="InterPro" id="IPR050790">
    <property type="entry name" value="ExbB/TolQ_transport"/>
</dbReference>
<dbReference type="GO" id="GO:0017038">
    <property type="term" value="P:protein import"/>
    <property type="evidence" value="ECO:0007669"/>
    <property type="project" value="TreeGrafter"/>
</dbReference>
<sequence>MNFSETAIVDGTLYTLGFFSLLTWSVILLKAGEIAWHRYRNRQLIKSLTGDVSLKSVSSLAKQQSKPLAIQAGRVLTVGHQTYVRAQSQPSYQKTDHAAWHELIERTLRQQLQKEKALLDSGLGWLASIGSTSPFIGLFGTVWGIMHALKDIGTQGSASLEVVAGPIGEALIATALGIAVAIPAVIGYNFFLRRNRQLLAGLEHIATDFMRSCIETDLVATQSQRQTQEV</sequence>
<feature type="domain" description="MotA/TolQ/ExbB proton channel" evidence="8">
    <location>
        <begin position="95"/>
        <end position="202"/>
    </location>
</feature>
<dbReference type="KEGG" id="mbur:EQU24_11840"/>
<keyword evidence="5 7" id="KW-0472">Membrane</keyword>
<dbReference type="Pfam" id="PF01618">
    <property type="entry name" value="MotA_ExbB"/>
    <property type="match status" value="1"/>
</dbReference>
<protein>
    <submittedName>
        <fullName evidence="9">MotA/TolQ/ExbB proton channel family protein</fullName>
    </submittedName>
</protein>
<evidence type="ECO:0000256" key="4">
    <source>
        <dbReference type="ARBA" id="ARBA00022989"/>
    </source>
</evidence>
<keyword evidence="6" id="KW-0653">Protein transport</keyword>
<dbReference type="EMBL" id="CP035467">
    <property type="protein sequence ID" value="QCW82857.1"/>
    <property type="molecule type" value="Genomic_DNA"/>
</dbReference>
<dbReference type="OrthoDB" id="9805133at2"/>
<evidence type="ECO:0000256" key="3">
    <source>
        <dbReference type="ARBA" id="ARBA00022692"/>
    </source>
</evidence>
<evidence type="ECO:0000256" key="2">
    <source>
        <dbReference type="ARBA" id="ARBA00022475"/>
    </source>
</evidence>
<feature type="transmembrane region" description="Helical" evidence="7">
    <location>
        <begin position="123"/>
        <end position="146"/>
    </location>
</feature>
<dbReference type="PANTHER" id="PTHR30625:SF3">
    <property type="entry name" value="TOL-PAL SYSTEM PROTEIN TOLQ"/>
    <property type="match status" value="1"/>
</dbReference>
<evidence type="ECO:0000259" key="8">
    <source>
        <dbReference type="Pfam" id="PF01618"/>
    </source>
</evidence>
<organism evidence="9 10">
    <name type="scientific">Methylotuvimicrobium buryatense</name>
    <name type="common">Methylomicrobium buryatense</name>
    <dbReference type="NCBI Taxonomy" id="95641"/>
    <lineage>
        <taxon>Bacteria</taxon>
        <taxon>Pseudomonadati</taxon>
        <taxon>Pseudomonadota</taxon>
        <taxon>Gammaproteobacteria</taxon>
        <taxon>Methylococcales</taxon>
        <taxon>Methylococcaceae</taxon>
        <taxon>Methylotuvimicrobium</taxon>
    </lineage>
</organism>
<evidence type="ECO:0000256" key="6">
    <source>
        <dbReference type="RuleBase" id="RU004057"/>
    </source>
</evidence>
<keyword evidence="4 7" id="KW-1133">Transmembrane helix</keyword>
<dbReference type="PANTHER" id="PTHR30625">
    <property type="entry name" value="PROTEIN TOLQ"/>
    <property type="match status" value="1"/>
</dbReference>
<reference evidence="10" key="1">
    <citation type="journal article" date="2019" name="J. Bacteriol.">
        <title>A Mutagenic Screen Identifies a TonB-Dependent Receptor Required for the Lanthanide Metal Switch in the Type I Methanotroph 'Methylotuvimicrobium buryatense' 5GB1C.</title>
        <authorList>
            <person name="Groom J.D."/>
            <person name="Ford S.M."/>
            <person name="Pesesky M.W."/>
            <person name="Lidstrom M.E."/>
        </authorList>
    </citation>
    <scope>NUCLEOTIDE SEQUENCE [LARGE SCALE GENOMIC DNA]</scope>
    <source>
        <strain evidence="10">5GB1C</strain>
    </source>
</reference>